<proteinExistence type="predicted"/>
<feature type="chain" id="PRO_5006601121" description="Porin domain-containing protein" evidence="1">
    <location>
        <begin position="19"/>
        <end position="411"/>
    </location>
</feature>
<organism evidence="2 3">
    <name type="scientific">Pseudoalteromonas phenolica</name>
    <dbReference type="NCBI Taxonomy" id="161398"/>
    <lineage>
        <taxon>Bacteria</taxon>
        <taxon>Pseudomonadati</taxon>
        <taxon>Pseudomonadota</taxon>
        <taxon>Gammaproteobacteria</taxon>
        <taxon>Alteromonadales</taxon>
        <taxon>Pseudoalteromonadaceae</taxon>
        <taxon>Pseudoalteromonas</taxon>
    </lineage>
</organism>
<dbReference type="RefSeq" id="WP_058031723.1">
    <property type="nucleotide sequence ID" value="NZ_CP013188.1"/>
</dbReference>
<accession>A0A0S2K5X7</accession>
<feature type="signal peptide" evidence="1">
    <location>
        <begin position="1"/>
        <end position="18"/>
    </location>
</feature>
<dbReference type="KEGG" id="pphe:PP2015_3420"/>
<evidence type="ECO:0008006" key="4">
    <source>
        <dbReference type="Google" id="ProtNLM"/>
    </source>
</evidence>
<dbReference type="OrthoDB" id="6127963at2"/>
<dbReference type="EMBL" id="CP013188">
    <property type="protein sequence ID" value="ALO43895.1"/>
    <property type="molecule type" value="Genomic_DNA"/>
</dbReference>
<reference evidence="2 3" key="1">
    <citation type="submission" date="2015-11" db="EMBL/GenBank/DDBJ databases">
        <authorList>
            <person name="Zhang Y."/>
            <person name="Guo Z."/>
        </authorList>
    </citation>
    <scope>NUCLEOTIDE SEQUENCE [LARGE SCALE GENOMIC DNA]</scope>
    <source>
        <strain evidence="2 3">KCTC 12086</strain>
    </source>
</reference>
<sequence length="411" mass="46502">MLRAFCSCLLLLSCYSYSAEKISFSGFGTVGFVHSNSDTYKFRTDISKYNDKFEDNFDFNSISSLGFQTDISLNANFDFVGQVVYRGQDNISLDNTLSLAFLRYKPSPNWDFRAGRTLLDLYLLTEYRDISFAYPWAKVPNEVYSLLPFRSFDGADVSYINSFGSLDYRIKLFAGESIGEVALDDQTVNLEIFNGLGASLELSQFDWTFSIKHTRAKTRDNIAGMQEVINGLELIPEQLWPDKNNFLGEFSLVNKQTYFTSAGLRYNFDAFTILAEIVRLKSDSSVVSAVKSGYVNTTYNYDKGQFFYTYAIAKSKSNEINEAVQLNGDLPEQVERLFLAVNESFGVFSPNQQTHSVGARYDIKDNVAFKLQFDHTSIDAQGGALWSYQGMNTLAPKESFTTVFFSVSFTF</sequence>
<dbReference type="STRING" id="161398.PP2015_3420"/>
<protein>
    <recommendedName>
        <fullName evidence="4">Porin domain-containing protein</fullName>
    </recommendedName>
</protein>
<keyword evidence="1" id="KW-0732">Signal</keyword>
<keyword evidence="3" id="KW-1185">Reference proteome</keyword>
<dbReference type="Proteomes" id="UP000061457">
    <property type="component" value="Chromosome II"/>
</dbReference>
<evidence type="ECO:0000313" key="3">
    <source>
        <dbReference type="Proteomes" id="UP000061457"/>
    </source>
</evidence>
<gene>
    <name evidence="2" type="ORF">PP2015_3420</name>
</gene>
<name>A0A0S2K5X7_9GAMM</name>
<dbReference type="PATRIC" id="fig|161398.10.peg.3485"/>
<dbReference type="SUPFAM" id="SSF56935">
    <property type="entry name" value="Porins"/>
    <property type="match status" value="1"/>
</dbReference>
<evidence type="ECO:0000313" key="2">
    <source>
        <dbReference type="EMBL" id="ALO43895.1"/>
    </source>
</evidence>
<dbReference type="AlphaFoldDB" id="A0A0S2K5X7"/>
<evidence type="ECO:0000256" key="1">
    <source>
        <dbReference type="SAM" id="SignalP"/>
    </source>
</evidence>